<protein>
    <submittedName>
        <fullName evidence="2">HET-domain-containing protein</fullName>
    </submittedName>
</protein>
<reference evidence="2" key="1">
    <citation type="journal article" date="2020" name="Stud. Mycol.">
        <title>101 Dothideomycetes genomes: a test case for predicting lifestyles and emergence of pathogens.</title>
        <authorList>
            <person name="Haridas S."/>
            <person name="Albert R."/>
            <person name="Binder M."/>
            <person name="Bloem J."/>
            <person name="Labutti K."/>
            <person name="Salamov A."/>
            <person name="Andreopoulos B."/>
            <person name="Baker S."/>
            <person name="Barry K."/>
            <person name="Bills G."/>
            <person name="Bluhm B."/>
            <person name="Cannon C."/>
            <person name="Castanera R."/>
            <person name="Culley D."/>
            <person name="Daum C."/>
            <person name="Ezra D."/>
            <person name="Gonzalez J."/>
            <person name="Henrissat B."/>
            <person name="Kuo A."/>
            <person name="Liang C."/>
            <person name="Lipzen A."/>
            <person name="Lutzoni F."/>
            <person name="Magnuson J."/>
            <person name="Mondo S."/>
            <person name="Nolan M."/>
            <person name="Ohm R."/>
            <person name="Pangilinan J."/>
            <person name="Park H.-J."/>
            <person name="Ramirez L."/>
            <person name="Alfaro M."/>
            <person name="Sun H."/>
            <person name="Tritt A."/>
            <person name="Yoshinaga Y."/>
            <person name="Zwiers L.-H."/>
            <person name="Turgeon B."/>
            <person name="Goodwin S."/>
            <person name="Spatafora J."/>
            <person name="Crous P."/>
            <person name="Grigoriev I."/>
        </authorList>
    </citation>
    <scope>NUCLEOTIDE SEQUENCE</scope>
    <source>
        <strain evidence="2">CBS 113818</strain>
    </source>
</reference>
<evidence type="ECO:0000313" key="3">
    <source>
        <dbReference type="Proteomes" id="UP000799424"/>
    </source>
</evidence>
<organism evidence="2 3">
    <name type="scientific">Ophiobolus disseminans</name>
    <dbReference type="NCBI Taxonomy" id="1469910"/>
    <lineage>
        <taxon>Eukaryota</taxon>
        <taxon>Fungi</taxon>
        <taxon>Dikarya</taxon>
        <taxon>Ascomycota</taxon>
        <taxon>Pezizomycotina</taxon>
        <taxon>Dothideomycetes</taxon>
        <taxon>Pleosporomycetidae</taxon>
        <taxon>Pleosporales</taxon>
        <taxon>Pleosporineae</taxon>
        <taxon>Phaeosphaeriaceae</taxon>
        <taxon>Ophiobolus</taxon>
    </lineage>
</organism>
<evidence type="ECO:0000259" key="1">
    <source>
        <dbReference type="Pfam" id="PF06985"/>
    </source>
</evidence>
<evidence type="ECO:0000313" key="2">
    <source>
        <dbReference type="EMBL" id="KAF2827827.1"/>
    </source>
</evidence>
<accession>A0A6A7A570</accession>
<dbReference type="EMBL" id="MU006223">
    <property type="protein sequence ID" value="KAF2827827.1"/>
    <property type="molecule type" value="Genomic_DNA"/>
</dbReference>
<keyword evidence="3" id="KW-1185">Reference proteome</keyword>
<gene>
    <name evidence="2" type="ORF">CC86DRAFT_444967</name>
</gene>
<dbReference type="Proteomes" id="UP000799424">
    <property type="component" value="Unassembled WGS sequence"/>
</dbReference>
<dbReference type="PANTHER" id="PTHR10622">
    <property type="entry name" value="HET DOMAIN-CONTAINING PROTEIN"/>
    <property type="match status" value="1"/>
</dbReference>
<dbReference type="PANTHER" id="PTHR10622:SF10">
    <property type="entry name" value="HET DOMAIN-CONTAINING PROTEIN"/>
    <property type="match status" value="1"/>
</dbReference>
<feature type="domain" description="Heterokaryon incompatibility" evidence="1">
    <location>
        <begin position="21"/>
        <end position="109"/>
    </location>
</feature>
<dbReference type="AlphaFoldDB" id="A0A6A7A570"/>
<proteinExistence type="predicted"/>
<name>A0A6A7A570_9PLEO</name>
<dbReference type="Pfam" id="PF06985">
    <property type="entry name" value="HET"/>
    <property type="match status" value="1"/>
</dbReference>
<dbReference type="InterPro" id="IPR010730">
    <property type="entry name" value="HET"/>
</dbReference>
<sequence>MRLLNTSTLLLEGFMTKPPPYAILSHTWVNNEEYIFEDLHNGTGQEKSGYEKVKTCCQLAASEGYQYAWIDTCCIDKSSSAELSEAINSMFAWYRDSDTCYVYLDVDIEADYLTAQDLTSSRWIHRGWTLQELIAPARVQFYSRFWMFLGTRQQLTLPLHEATKIDIDVLYRSNQKNFSLSKFTVAKKMSWAAERETTRPEDVAYSLFGLFDVHLPPLYGEGSTKAFLRLQEEILRSSVDLSILACTFAKLVHRLRQYRGVQLICRRYSREDEQGCLCHRSVD</sequence>
<dbReference type="OrthoDB" id="674604at2759"/>